<dbReference type="Gene3D" id="2.60.40.420">
    <property type="entry name" value="Cupredoxins - blue copper proteins"/>
    <property type="match status" value="1"/>
</dbReference>
<proteinExistence type="predicted"/>
<dbReference type="InterPro" id="IPR006311">
    <property type="entry name" value="TAT_signal"/>
</dbReference>
<evidence type="ECO:0000313" key="6">
    <source>
        <dbReference type="Proteomes" id="UP000075321"/>
    </source>
</evidence>
<feature type="region of interest" description="Disordered" evidence="3">
    <location>
        <begin position="1"/>
        <end position="88"/>
    </location>
</feature>
<dbReference type="Pfam" id="PF00127">
    <property type="entry name" value="Copper-bind"/>
    <property type="match status" value="1"/>
</dbReference>
<dbReference type="PROSITE" id="PS51318">
    <property type="entry name" value="TAT"/>
    <property type="match status" value="1"/>
</dbReference>
<keyword evidence="2" id="KW-0186">Copper</keyword>
<gene>
    <name evidence="5" type="primary">hcy_4</name>
    <name evidence="5" type="ORF">HAPAU_25510</name>
</gene>
<feature type="compositionally biased region" description="Basic and acidic residues" evidence="3">
    <location>
        <begin position="1"/>
        <end position="13"/>
    </location>
</feature>
<protein>
    <submittedName>
        <fullName evidence="5">Halocyanin</fullName>
    </submittedName>
</protein>
<dbReference type="Proteomes" id="UP000075321">
    <property type="component" value="Unassembled WGS sequence"/>
</dbReference>
<dbReference type="CDD" id="cd04220">
    <property type="entry name" value="Halocyanin"/>
    <property type="match status" value="1"/>
</dbReference>
<dbReference type="NCBIfam" id="TIGR03102">
    <property type="entry name" value="halo_cynanin"/>
    <property type="match status" value="1"/>
</dbReference>
<accession>A0A151AE35</accession>
<dbReference type="InterPro" id="IPR017533">
    <property type="entry name" value="Halocyanin"/>
</dbReference>
<organism evidence="5 6">
    <name type="scientific">Halalkalicoccus paucihalophilus</name>
    <dbReference type="NCBI Taxonomy" id="1008153"/>
    <lineage>
        <taxon>Archaea</taxon>
        <taxon>Methanobacteriati</taxon>
        <taxon>Methanobacteriota</taxon>
        <taxon>Stenosarchaea group</taxon>
        <taxon>Halobacteria</taxon>
        <taxon>Halobacteriales</taxon>
        <taxon>Halococcaceae</taxon>
        <taxon>Halalkalicoccus</taxon>
    </lineage>
</organism>
<feature type="domain" description="Blue (type 1) copper" evidence="4">
    <location>
        <begin position="111"/>
        <end position="196"/>
    </location>
</feature>
<name>A0A151AE35_9EURY</name>
<dbReference type="RefSeq" id="WP_066383007.1">
    <property type="nucleotide sequence ID" value="NZ_LTAZ01000005.1"/>
</dbReference>
<dbReference type="AlphaFoldDB" id="A0A151AE35"/>
<sequence>MTEDRDRDRDLSRRRFIREATIGGAAAVAASGTAAAQQEGGNESGGNETGGNESGGNETGGNESGGEGNESGGNESGGGGGGDQVPAWSSFVQDANNFDGTEDLRGQSEATVQVGAGDGLAFDPAGIWIDTGTTVIWEWTGEGGSHNVSNTGDLGFESETSGEAGFTFEYTFEEGGIFEYECVPHTAQGMHGGVAVGEDIETTAAPTESGGSGGGGGGESAGVQLPGAAKSAAVALTVALSSTLGLTYVFMKYGGDYEGDRVE</sequence>
<feature type="compositionally biased region" description="Low complexity" evidence="3">
    <location>
        <begin position="19"/>
        <end position="41"/>
    </location>
</feature>
<dbReference type="InterPro" id="IPR019546">
    <property type="entry name" value="TAT_signal_bac_arc"/>
</dbReference>
<dbReference type="OrthoDB" id="11836at2157"/>
<dbReference type="SUPFAM" id="SSF49503">
    <property type="entry name" value="Cupredoxins"/>
    <property type="match status" value="1"/>
</dbReference>
<evidence type="ECO:0000256" key="3">
    <source>
        <dbReference type="SAM" id="MobiDB-lite"/>
    </source>
</evidence>
<evidence type="ECO:0000259" key="4">
    <source>
        <dbReference type="Pfam" id="PF00127"/>
    </source>
</evidence>
<keyword evidence="6" id="KW-1185">Reference proteome</keyword>
<dbReference type="GO" id="GO:0009055">
    <property type="term" value="F:electron transfer activity"/>
    <property type="evidence" value="ECO:0007669"/>
    <property type="project" value="InterPro"/>
</dbReference>
<dbReference type="PATRIC" id="fig|1008153.3.peg.2600"/>
<evidence type="ECO:0000313" key="5">
    <source>
        <dbReference type="EMBL" id="KYH25873.1"/>
    </source>
</evidence>
<evidence type="ECO:0000256" key="2">
    <source>
        <dbReference type="ARBA" id="ARBA00023008"/>
    </source>
</evidence>
<dbReference type="NCBIfam" id="TIGR01409">
    <property type="entry name" value="TAT_signal_seq"/>
    <property type="match status" value="1"/>
</dbReference>
<evidence type="ECO:0000256" key="1">
    <source>
        <dbReference type="ARBA" id="ARBA00022723"/>
    </source>
</evidence>
<reference evidence="5 6" key="1">
    <citation type="submission" date="2016-02" db="EMBL/GenBank/DDBJ databases">
        <title>Genome sequence of Halalkalicoccus paucihalophilus DSM 24557.</title>
        <authorList>
            <person name="Poehlein A."/>
            <person name="Daniel R."/>
        </authorList>
    </citation>
    <scope>NUCLEOTIDE SEQUENCE [LARGE SCALE GENOMIC DNA]</scope>
    <source>
        <strain evidence="5 6">DSM 24557</strain>
    </source>
</reference>
<dbReference type="InterPro" id="IPR008972">
    <property type="entry name" value="Cupredoxin"/>
</dbReference>
<feature type="compositionally biased region" description="Gly residues" evidence="3">
    <location>
        <begin position="42"/>
        <end position="83"/>
    </location>
</feature>
<comment type="caution">
    <text evidence="5">The sequence shown here is derived from an EMBL/GenBank/DDBJ whole genome shotgun (WGS) entry which is preliminary data.</text>
</comment>
<dbReference type="InterPro" id="IPR000923">
    <property type="entry name" value="BlueCu_1"/>
</dbReference>
<dbReference type="EMBL" id="LTAZ01000005">
    <property type="protein sequence ID" value="KYH25873.1"/>
    <property type="molecule type" value="Genomic_DNA"/>
</dbReference>
<keyword evidence="1" id="KW-0479">Metal-binding</keyword>
<dbReference type="GO" id="GO:0005507">
    <property type="term" value="F:copper ion binding"/>
    <property type="evidence" value="ECO:0007669"/>
    <property type="project" value="InterPro"/>
</dbReference>